<evidence type="ECO:0000256" key="2">
    <source>
        <dbReference type="ARBA" id="ARBA00004964"/>
    </source>
</evidence>
<evidence type="ECO:0000256" key="10">
    <source>
        <dbReference type="PIRSR" id="PIRSR000463-1"/>
    </source>
</evidence>
<dbReference type="NCBIfam" id="TIGR01515">
    <property type="entry name" value="branching_enzym"/>
    <property type="match status" value="1"/>
</dbReference>
<dbReference type="HAMAP" id="MF_00685">
    <property type="entry name" value="GlgB"/>
    <property type="match status" value="1"/>
</dbReference>
<dbReference type="InterPro" id="IPR044143">
    <property type="entry name" value="GlgB_N_E_set_prok"/>
</dbReference>
<dbReference type="FunFam" id="2.60.40.10:FF:000169">
    <property type="entry name" value="1,4-alpha-glucan branching enzyme GlgB"/>
    <property type="match status" value="1"/>
</dbReference>
<comment type="subunit">
    <text evidence="9">Monomer.</text>
</comment>
<dbReference type="InterPro" id="IPR017853">
    <property type="entry name" value="GH"/>
</dbReference>
<dbReference type="GO" id="GO:0005829">
    <property type="term" value="C:cytosol"/>
    <property type="evidence" value="ECO:0007669"/>
    <property type="project" value="TreeGrafter"/>
</dbReference>
<evidence type="ECO:0000313" key="12">
    <source>
        <dbReference type="EMBL" id="PJF42441.1"/>
    </source>
</evidence>
<dbReference type="SUPFAM" id="SSF51445">
    <property type="entry name" value="(Trans)glycosidases"/>
    <property type="match status" value="1"/>
</dbReference>
<dbReference type="SUPFAM" id="SSF51011">
    <property type="entry name" value="Glycosyl hydrolase domain"/>
    <property type="match status" value="1"/>
</dbReference>
<reference evidence="12 13" key="1">
    <citation type="submission" date="2017-11" db="EMBL/GenBank/DDBJ databases">
        <title>Evolution of Phototrophy in the Chloroflexi Phylum Driven by Horizontal Gene Transfer.</title>
        <authorList>
            <person name="Ward L.M."/>
            <person name="Hemp J."/>
            <person name="Shih P.M."/>
            <person name="Mcglynn S.E."/>
            <person name="Fischer W."/>
        </authorList>
    </citation>
    <scope>NUCLEOTIDE SEQUENCE [LARGE SCALE GENOMIC DNA]</scope>
    <source>
        <strain evidence="12">CP1_1M</strain>
    </source>
</reference>
<dbReference type="NCBIfam" id="NF003811">
    <property type="entry name" value="PRK05402.1"/>
    <property type="match status" value="1"/>
</dbReference>
<feature type="active site" description="Proton donor" evidence="9 10">
    <location>
        <position position="460"/>
    </location>
</feature>
<dbReference type="CDD" id="cd11322">
    <property type="entry name" value="AmyAc_Glg_BE"/>
    <property type="match status" value="1"/>
</dbReference>
<dbReference type="PIRSF" id="PIRSF000463">
    <property type="entry name" value="GlgB"/>
    <property type="match status" value="1"/>
</dbReference>
<feature type="domain" description="Glycosyl hydrolase family 13 catalytic" evidence="11">
    <location>
        <begin position="250"/>
        <end position="609"/>
    </location>
</feature>
<feature type="active site" description="Nucleophile" evidence="9 10">
    <location>
        <position position="407"/>
    </location>
</feature>
<comment type="caution">
    <text evidence="12">The sequence shown here is derived from an EMBL/GenBank/DDBJ whole genome shotgun (WGS) entry which is preliminary data.</text>
</comment>
<dbReference type="InterPro" id="IPR004193">
    <property type="entry name" value="Glyco_hydro_13_N"/>
</dbReference>
<dbReference type="FunFam" id="3.20.20.80:FF:000003">
    <property type="entry name" value="1,4-alpha-glucan branching enzyme GlgB"/>
    <property type="match status" value="1"/>
</dbReference>
<dbReference type="SMART" id="SM00642">
    <property type="entry name" value="Aamy"/>
    <property type="match status" value="1"/>
</dbReference>
<dbReference type="InterPro" id="IPR006407">
    <property type="entry name" value="GlgB"/>
</dbReference>
<dbReference type="CDD" id="cd02855">
    <property type="entry name" value="E_set_GBE_prok_N"/>
    <property type="match status" value="1"/>
</dbReference>
<dbReference type="InterPro" id="IPR013783">
    <property type="entry name" value="Ig-like_fold"/>
</dbReference>
<dbReference type="InterPro" id="IPR006047">
    <property type="entry name" value="GH13_cat_dom"/>
</dbReference>
<evidence type="ECO:0000256" key="5">
    <source>
        <dbReference type="ARBA" id="ARBA00022676"/>
    </source>
</evidence>
<dbReference type="GO" id="GO:0003844">
    <property type="term" value="F:1,4-alpha-glucan branching enzyme activity"/>
    <property type="evidence" value="ECO:0007669"/>
    <property type="project" value="UniProtKB-UniRule"/>
</dbReference>
<dbReference type="SUPFAM" id="SSF81296">
    <property type="entry name" value="E set domains"/>
    <property type="match status" value="1"/>
</dbReference>
<dbReference type="PANTHER" id="PTHR43651:SF3">
    <property type="entry name" value="1,4-ALPHA-GLUCAN-BRANCHING ENZYME"/>
    <property type="match status" value="1"/>
</dbReference>
<keyword evidence="4 9" id="KW-0321">Glycogen metabolism</keyword>
<dbReference type="Pfam" id="PF00128">
    <property type="entry name" value="Alpha-amylase"/>
    <property type="match status" value="1"/>
</dbReference>
<evidence type="ECO:0000256" key="6">
    <source>
        <dbReference type="ARBA" id="ARBA00022679"/>
    </source>
</evidence>
<dbReference type="Gene3D" id="2.60.40.1180">
    <property type="entry name" value="Golgi alpha-mannosidase II"/>
    <property type="match status" value="1"/>
</dbReference>
<keyword evidence="5 9" id="KW-0328">Glycosyltransferase</keyword>
<gene>
    <name evidence="9" type="primary">glgB</name>
    <name evidence="12" type="ORF">CUN50_04055</name>
</gene>
<evidence type="ECO:0000256" key="1">
    <source>
        <dbReference type="ARBA" id="ARBA00000826"/>
    </source>
</evidence>
<dbReference type="InterPro" id="IPR014756">
    <property type="entry name" value="Ig_E-set"/>
</dbReference>
<dbReference type="EMBL" id="PGTL01000017">
    <property type="protein sequence ID" value="PJF42441.1"/>
    <property type="molecule type" value="Genomic_DNA"/>
</dbReference>
<protein>
    <recommendedName>
        <fullName evidence="9">1,4-alpha-glucan branching enzyme GlgB</fullName>
        <ecNumber evidence="9">2.4.1.18</ecNumber>
    </recommendedName>
    <alternativeName>
        <fullName evidence="9">1,4-alpha-D-glucan:1,4-alpha-D-glucan 6-glucosyl-transferase</fullName>
    </alternativeName>
    <alternativeName>
        <fullName evidence="9">Alpha-(1-&gt;4)-glucan branching enzyme</fullName>
    </alternativeName>
    <alternativeName>
        <fullName evidence="9">Glycogen branching enzyme</fullName>
        <shortName evidence="9">BE</shortName>
    </alternativeName>
</protein>
<keyword evidence="8 9" id="KW-0119">Carbohydrate metabolism</keyword>
<dbReference type="Pfam" id="PF22019">
    <property type="entry name" value="GlgB_N"/>
    <property type="match status" value="1"/>
</dbReference>
<dbReference type="InterPro" id="IPR037439">
    <property type="entry name" value="Branching_enzy"/>
</dbReference>
<comment type="function">
    <text evidence="9">Catalyzes the formation of the alpha-1,6-glucosidic linkages in glycogen by scission of a 1,4-alpha-linked oligosaccharide from growing alpha-1,4-glucan chains and the subsequent attachment of the oligosaccharide to the alpha-1,6 position.</text>
</comment>
<dbReference type="GO" id="GO:0043169">
    <property type="term" value="F:cation binding"/>
    <property type="evidence" value="ECO:0007669"/>
    <property type="project" value="InterPro"/>
</dbReference>
<evidence type="ECO:0000256" key="8">
    <source>
        <dbReference type="ARBA" id="ARBA00023277"/>
    </source>
</evidence>
<name>A0A2M8PY04_9CHLR</name>
<dbReference type="AlphaFoldDB" id="A0A2M8PY04"/>
<dbReference type="Pfam" id="PF02922">
    <property type="entry name" value="CBM_48"/>
    <property type="match status" value="1"/>
</dbReference>
<dbReference type="Proteomes" id="UP000228947">
    <property type="component" value="Unassembled WGS sequence"/>
</dbReference>
<organism evidence="12 13">
    <name type="scientific">Candidatus Thermofonsia Clade 1 bacterium</name>
    <dbReference type="NCBI Taxonomy" id="2364210"/>
    <lineage>
        <taxon>Bacteria</taxon>
        <taxon>Bacillati</taxon>
        <taxon>Chloroflexota</taxon>
        <taxon>Candidatus Thermofontia</taxon>
        <taxon>Candidatus Thermofonsia Clade 1</taxon>
    </lineage>
</organism>
<dbReference type="UniPathway" id="UPA00164"/>
<evidence type="ECO:0000259" key="11">
    <source>
        <dbReference type="SMART" id="SM00642"/>
    </source>
</evidence>
<dbReference type="FunFam" id="2.60.40.1180:FF:000002">
    <property type="entry name" value="1,4-alpha-glucan branching enzyme GlgB"/>
    <property type="match status" value="1"/>
</dbReference>
<dbReference type="Gene3D" id="2.60.40.10">
    <property type="entry name" value="Immunoglobulins"/>
    <property type="match status" value="2"/>
</dbReference>
<comment type="pathway">
    <text evidence="2 9">Glycan biosynthesis; glycogen biosynthesis.</text>
</comment>
<accession>A0A2M8PY04</accession>
<evidence type="ECO:0000313" key="13">
    <source>
        <dbReference type="Proteomes" id="UP000228947"/>
    </source>
</evidence>
<evidence type="ECO:0000256" key="4">
    <source>
        <dbReference type="ARBA" id="ARBA00022600"/>
    </source>
</evidence>
<sequence length="729" mass="84065">MPLEIHPDALNALLHADHGAPFDILGPHLVEDGQISVRALRPYAARMAVIAANGERYPMTKVRDEGFFEVTLRAEQPFRYRLEATFADGTVERYDDPYAFPPLLSDYDLYLFGEGNLLYAYKMLGAHLIEVDGARGTRFAVWAPNARRVSVVGNFNFWDARRHPMRHRANGVWELFIPGLGEGEIYKYDIRSNFHGYQAQKSDPYGFQYELRPNTASIITDLSGYEWHDQAWMEKRAQGSPLSKPMAIYEVHLGSWRRKADGSWLSYRELAHTLVEYCLEMGYTHLELLPITEHPFDGSWGYQTTGYFAPTSRYGTPEDFKYFVDQCHQHGLGVILDWVPAHFPKDGYALSYFDGTHLYEHADSRKGEHPDWGTYIFNYGRNEVRCFLLSSALFWLKEYHIDGLRVDAVSSMIYLDFSRKAGEWIPNQYGGNENLEAISFLRAVNEAAHREAAGSVMIAEESTAWPMVSRPTYVGGLGFTFKWDMGWMHDTLAYMQKDPIYRRYHHNMITFSMLYAFSENFVLSLSHDEVVHGKGSLIAKMAGDWWQKFASLRLLFGYQYTHPGKKLNFMGQEFGQWQEWSEARELDWHLLRDWEMHAKLQAWSRDLNRFYQAQPALYEQDTDWDGFKWIDPNDADNSVFSYIRFARDPNDFLVCVLNFTPVPRYNYRIGVPKGGTYAEVLNSDSAYYGGSNIGNMGAVQSQPYPLHDFPHSLSITVPPLAIVVFKLKA</sequence>
<comment type="catalytic activity">
    <reaction evidence="1 9">
        <text>Transfers a segment of a (1-&gt;4)-alpha-D-glucan chain to a primary hydroxy group in a similar glucan chain.</text>
        <dbReference type="EC" id="2.4.1.18"/>
    </reaction>
</comment>
<evidence type="ECO:0000256" key="9">
    <source>
        <dbReference type="HAMAP-Rule" id="MF_00685"/>
    </source>
</evidence>
<dbReference type="PANTHER" id="PTHR43651">
    <property type="entry name" value="1,4-ALPHA-GLUCAN-BRANCHING ENZYME"/>
    <property type="match status" value="1"/>
</dbReference>
<evidence type="ECO:0000256" key="3">
    <source>
        <dbReference type="ARBA" id="ARBA00009000"/>
    </source>
</evidence>
<dbReference type="NCBIfam" id="NF008967">
    <property type="entry name" value="PRK12313.1"/>
    <property type="match status" value="1"/>
</dbReference>
<dbReference type="GO" id="GO:0005978">
    <property type="term" value="P:glycogen biosynthetic process"/>
    <property type="evidence" value="ECO:0007669"/>
    <property type="project" value="UniProtKB-UniRule"/>
</dbReference>
<dbReference type="GO" id="GO:0004553">
    <property type="term" value="F:hydrolase activity, hydrolyzing O-glycosyl compounds"/>
    <property type="evidence" value="ECO:0007669"/>
    <property type="project" value="InterPro"/>
</dbReference>
<comment type="similarity">
    <text evidence="3 9">Belongs to the glycosyl hydrolase 13 family. GlgB subfamily.</text>
</comment>
<dbReference type="InterPro" id="IPR013780">
    <property type="entry name" value="Glyco_hydro_b"/>
</dbReference>
<dbReference type="InterPro" id="IPR054169">
    <property type="entry name" value="GlgB_N"/>
</dbReference>
<dbReference type="Gene3D" id="3.20.20.80">
    <property type="entry name" value="Glycosidases"/>
    <property type="match status" value="1"/>
</dbReference>
<keyword evidence="7 9" id="KW-0320">Glycogen biosynthesis</keyword>
<proteinExistence type="inferred from homology"/>
<keyword evidence="6 9" id="KW-0808">Transferase</keyword>
<dbReference type="EC" id="2.4.1.18" evidence="9"/>
<dbReference type="InterPro" id="IPR006048">
    <property type="entry name" value="A-amylase/branching_C"/>
</dbReference>
<evidence type="ECO:0000256" key="7">
    <source>
        <dbReference type="ARBA" id="ARBA00023056"/>
    </source>
</evidence>
<dbReference type="Pfam" id="PF02806">
    <property type="entry name" value="Alpha-amylase_C"/>
    <property type="match status" value="1"/>
</dbReference>